<dbReference type="InterPro" id="IPR011057">
    <property type="entry name" value="Mss4-like_sf"/>
</dbReference>
<dbReference type="OrthoDB" id="9985472at2759"/>
<name>A0A9W8QR29_9HYPO</name>
<evidence type="ECO:0000256" key="3">
    <source>
        <dbReference type="ARBA" id="ARBA00022833"/>
    </source>
</evidence>
<dbReference type="Pfam" id="PF04828">
    <property type="entry name" value="GFA"/>
    <property type="match status" value="1"/>
</dbReference>
<organism evidence="6 7">
    <name type="scientific">Fusarium falciforme</name>
    <dbReference type="NCBI Taxonomy" id="195108"/>
    <lineage>
        <taxon>Eukaryota</taxon>
        <taxon>Fungi</taxon>
        <taxon>Dikarya</taxon>
        <taxon>Ascomycota</taxon>
        <taxon>Pezizomycotina</taxon>
        <taxon>Sordariomycetes</taxon>
        <taxon>Hypocreomycetidae</taxon>
        <taxon>Hypocreales</taxon>
        <taxon>Nectriaceae</taxon>
        <taxon>Fusarium</taxon>
        <taxon>Fusarium solani species complex</taxon>
    </lineage>
</organism>
<dbReference type="GO" id="GO:0046872">
    <property type="term" value="F:metal ion binding"/>
    <property type="evidence" value="ECO:0007669"/>
    <property type="project" value="UniProtKB-KW"/>
</dbReference>
<dbReference type="EMBL" id="JAOQAV010000173">
    <property type="protein sequence ID" value="KAJ4176590.1"/>
    <property type="molecule type" value="Genomic_DNA"/>
</dbReference>
<gene>
    <name evidence="6" type="ORF">NW755_014337</name>
</gene>
<dbReference type="PROSITE" id="PS51891">
    <property type="entry name" value="CENP_V_GFA"/>
    <property type="match status" value="1"/>
</dbReference>
<accession>A0A9W8QR29</accession>
<evidence type="ECO:0000313" key="7">
    <source>
        <dbReference type="Proteomes" id="UP001152087"/>
    </source>
</evidence>
<comment type="similarity">
    <text evidence="1">Belongs to the Gfa family.</text>
</comment>
<evidence type="ECO:0000259" key="5">
    <source>
        <dbReference type="PROSITE" id="PS51891"/>
    </source>
</evidence>
<evidence type="ECO:0000313" key="6">
    <source>
        <dbReference type="EMBL" id="KAJ4176590.1"/>
    </source>
</evidence>
<reference evidence="6" key="1">
    <citation type="submission" date="2022-09" db="EMBL/GenBank/DDBJ databases">
        <title>Fusarium specimens isolated from Avocado Roots.</title>
        <authorList>
            <person name="Stajich J."/>
            <person name="Roper C."/>
            <person name="Heimlech-Rivalta G."/>
        </authorList>
    </citation>
    <scope>NUCLEOTIDE SEQUENCE</scope>
    <source>
        <strain evidence="6">A02</strain>
    </source>
</reference>
<feature type="domain" description="CENP-V/GFA" evidence="5">
    <location>
        <begin position="4"/>
        <end position="118"/>
    </location>
</feature>
<keyword evidence="4" id="KW-0456">Lyase</keyword>
<dbReference type="AlphaFoldDB" id="A0A9W8QR29"/>
<dbReference type="Gene3D" id="3.90.1590.10">
    <property type="entry name" value="glutathione-dependent formaldehyde- activating enzyme (gfa)"/>
    <property type="match status" value="1"/>
</dbReference>
<dbReference type="PANTHER" id="PTHR33337">
    <property type="entry name" value="GFA DOMAIN-CONTAINING PROTEIN"/>
    <property type="match status" value="1"/>
</dbReference>
<evidence type="ECO:0000256" key="2">
    <source>
        <dbReference type="ARBA" id="ARBA00022723"/>
    </source>
</evidence>
<keyword evidence="7" id="KW-1185">Reference proteome</keyword>
<evidence type="ECO:0000256" key="1">
    <source>
        <dbReference type="ARBA" id="ARBA00005495"/>
    </source>
</evidence>
<protein>
    <recommendedName>
        <fullName evidence="5">CENP-V/GFA domain-containing protein</fullName>
    </recommendedName>
</protein>
<proteinExistence type="inferred from homology"/>
<sequence>MASVSGSCVCKKITYTYTGEPTTKAICHCRECQKLTGTAFTYNFLVPRENFKWTSGSPKSNSFVQESGAEIDYHFCPDCATILAKESEADMFKSFYCVPAGTIDGNDIQKKPDVEFWTSRKPEWINPIEGVEQMLQFK</sequence>
<dbReference type="SUPFAM" id="SSF51316">
    <property type="entry name" value="Mss4-like"/>
    <property type="match status" value="1"/>
</dbReference>
<dbReference type="InterPro" id="IPR006913">
    <property type="entry name" value="CENP-V/GFA"/>
</dbReference>
<keyword evidence="2" id="KW-0479">Metal-binding</keyword>
<dbReference type="PANTHER" id="PTHR33337:SF30">
    <property type="entry name" value="DUF636 DOMAIN PROTEIN (AFU_ORTHOLOGUE AFUA_1G03180)"/>
    <property type="match status" value="1"/>
</dbReference>
<dbReference type="GO" id="GO:0016846">
    <property type="term" value="F:carbon-sulfur lyase activity"/>
    <property type="evidence" value="ECO:0007669"/>
    <property type="project" value="InterPro"/>
</dbReference>
<evidence type="ECO:0000256" key="4">
    <source>
        <dbReference type="ARBA" id="ARBA00023239"/>
    </source>
</evidence>
<dbReference type="Proteomes" id="UP001152087">
    <property type="component" value="Unassembled WGS sequence"/>
</dbReference>
<keyword evidence="3" id="KW-0862">Zinc</keyword>
<comment type="caution">
    <text evidence="6">The sequence shown here is derived from an EMBL/GenBank/DDBJ whole genome shotgun (WGS) entry which is preliminary data.</text>
</comment>